<dbReference type="GO" id="GO:0030246">
    <property type="term" value="F:carbohydrate binding"/>
    <property type="evidence" value="ECO:0007669"/>
    <property type="project" value="InterPro"/>
</dbReference>
<dbReference type="PROSITE" id="PS00129">
    <property type="entry name" value="GLYCOSYL_HYDROL_F31_1"/>
    <property type="match status" value="1"/>
</dbReference>
<feature type="domain" description="Glycoside hydrolase family 31 TIM barrel" evidence="11">
    <location>
        <begin position="265"/>
        <end position="429"/>
    </location>
</feature>
<dbReference type="CDD" id="cd14752">
    <property type="entry name" value="GH31_N"/>
    <property type="match status" value="1"/>
</dbReference>
<keyword evidence="7 9" id="KW-0326">Glycosidase</keyword>
<dbReference type="Gene3D" id="3.20.20.80">
    <property type="entry name" value="Glycosidases"/>
    <property type="match status" value="2"/>
</dbReference>
<accession>A0AAW1P4X5</accession>
<dbReference type="PANTHER" id="PTHR22762">
    <property type="entry name" value="ALPHA-GLUCOSIDASE"/>
    <property type="match status" value="1"/>
</dbReference>
<keyword evidence="5 9" id="KW-0378">Hydrolase</keyword>
<feature type="domain" description="Glycosyl hydrolase family 31 C-terminal" evidence="13">
    <location>
        <begin position="565"/>
        <end position="655"/>
    </location>
</feature>
<evidence type="ECO:0000256" key="4">
    <source>
        <dbReference type="ARBA" id="ARBA00022729"/>
    </source>
</evidence>
<comment type="similarity">
    <text evidence="2 9">Belongs to the glycosyl hydrolase 31 family.</text>
</comment>
<evidence type="ECO:0000259" key="11">
    <source>
        <dbReference type="Pfam" id="PF01055"/>
    </source>
</evidence>
<organism evidence="14 15">
    <name type="scientific">Symbiochloris irregularis</name>
    <dbReference type="NCBI Taxonomy" id="706552"/>
    <lineage>
        <taxon>Eukaryota</taxon>
        <taxon>Viridiplantae</taxon>
        <taxon>Chlorophyta</taxon>
        <taxon>core chlorophytes</taxon>
        <taxon>Trebouxiophyceae</taxon>
        <taxon>Trebouxiales</taxon>
        <taxon>Trebouxiaceae</taxon>
        <taxon>Symbiochloris</taxon>
    </lineage>
</organism>
<keyword evidence="4 10" id="KW-0732">Signal</keyword>
<evidence type="ECO:0000259" key="12">
    <source>
        <dbReference type="Pfam" id="PF13802"/>
    </source>
</evidence>
<dbReference type="InterPro" id="IPR025887">
    <property type="entry name" value="Glyco_hydro_31_N_dom"/>
</dbReference>
<feature type="chain" id="PRO_5043362809" description="alpha-glucosidase" evidence="10">
    <location>
        <begin position="19"/>
        <end position="832"/>
    </location>
</feature>
<comment type="catalytic activity">
    <reaction evidence="1">
        <text>Hydrolysis of terminal, non-reducing (1-&gt;4)-linked alpha-D-glucose residues with release of alpha-D-glucose.</text>
        <dbReference type="EC" id="3.2.1.20"/>
    </reaction>
</comment>
<dbReference type="GO" id="GO:0090599">
    <property type="term" value="F:alpha-glucosidase activity"/>
    <property type="evidence" value="ECO:0007669"/>
    <property type="project" value="UniProtKB-ARBA"/>
</dbReference>
<dbReference type="PROSITE" id="PS00707">
    <property type="entry name" value="GLYCOSYL_HYDROL_F31_2"/>
    <property type="match status" value="1"/>
</dbReference>
<dbReference type="AlphaFoldDB" id="A0AAW1P4X5"/>
<dbReference type="Gene3D" id="2.60.40.1180">
    <property type="entry name" value="Golgi alpha-mannosidase II"/>
    <property type="match status" value="2"/>
</dbReference>
<dbReference type="EC" id="3.2.1.20" evidence="3"/>
<dbReference type="Pfam" id="PF01055">
    <property type="entry name" value="Glyco_hydro_31_2nd"/>
    <property type="match status" value="2"/>
</dbReference>
<dbReference type="GO" id="GO:0005975">
    <property type="term" value="P:carbohydrate metabolic process"/>
    <property type="evidence" value="ECO:0007669"/>
    <property type="project" value="InterPro"/>
</dbReference>
<keyword evidence="6" id="KW-0325">Glycoprotein</keyword>
<evidence type="ECO:0000256" key="1">
    <source>
        <dbReference type="ARBA" id="ARBA00001657"/>
    </source>
</evidence>
<keyword evidence="15" id="KW-1185">Reference proteome</keyword>
<dbReference type="InterPro" id="IPR013780">
    <property type="entry name" value="Glyco_hydro_b"/>
</dbReference>
<proteinExistence type="inferred from homology"/>
<evidence type="ECO:0000259" key="13">
    <source>
        <dbReference type="Pfam" id="PF21365"/>
    </source>
</evidence>
<dbReference type="InterPro" id="IPR000322">
    <property type="entry name" value="Glyco_hydro_31_TIM"/>
</dbReference>
<dbReference type="InterPro" id="IPR030458">
    <property type="entry name" value="Glyco_hydro_31_AS"/>
</dbReference>
<dbReference type="InterPro" id="IPR048395">
    <property type="entry name" value="Glyco_hydro_31_C"/>
</dbReference>
<evidence type="ECO:0000313" key="14">
    <source>
        <dbReference type="EMBL" id="KAK9804037.1"/>
    </source>
</evidence>
<dbReference type="InterPro" id="IPR011013">
    <property type="entry name" value="Gal_mutarotase_sf_dom"/>
</dbReference>
<evidence type="ECO:0000256" key="5">
    <source>
        <dbReference type="ARBA" id="ARBA00022801"/>
    </source>
</evidence>
<evidence type="ECO:0000256" key="10">
    <source>
        <dbReference type="SAM" id="SignalP"/>
    </source>
</evidence>
<reference evidence="14 15" key="1">
    <citation type="journal article" date="2024" name="Nat. Commun.">
        <title>Phylogenomics reveals the evolutionary origins of lichenization in chlorophyte algae.</title>
        <authorList>
            <person name="Puginier C."/>
            <person name="Libourel C."/>
            <person name="Otte J."/>
            <person name="Skaloud P."/>
            <person name="Haon M."/>
            <person name="Grisel S."/>
            <person name="Petersen M."/>
            <person name="Berrin J.G."/>
            <person name="Delaux P.M."/>
            <person name="Dal Grande F."/>
            <person name="Keller J."/>
        </authorList>
    </citation>
    <scope>NUCLEOTIDE SEQUENCE [LARGE SCALE GENOMIC DNA]</scope>
    <source>
        <strain evidence="14 15">SAG 2036</strain>
    </source>
</reference>
<dbReference type="SUPFAM" id="SSF51011">
    <property type="entry name" value="Glycosyl hydrolase domain"/>
    <property type="match status" value="1"/>
</dbReference>
<evidence type="ECO:0000313" key="15">
    <source>
        <dbReference type="Proteomes" id="UP001465755"/>
    </source>
</evidence>
<name>A0AAW1P4X5_9CHLO</name>
<evidence type="ECO:0000256" key="7">
    <source>
        <dbReference type="ARBA" id="ARBA00023295"/>
    </source>
</evidence>
<dbReference type="Pfam" id="PF13802">
    <property type="entry name" value="Gal_mutarotas_2"/>
    <property type="match status" value="1"/>
</dbReference>
<dbReference type="Pfam" id="PF21365">
    <property type="entry name" value="Glyco_hydro_31_3rd"/>
    <property type="match status" value="1"/>
</dbReference>
<dbReference type="InterPro" id="IPR030459">
    <property type="entry name" value="Glyco_hydro_31_CS"/>
</dbReference>
<dbReference type="EMBL" id="JALJOQ010000054">
    <property type="protein sequence ID" value="KAK9804037.1"/>
    <property type="molecule type" value="Genomic_DNA"/>
</dbReference>
<dbReference type="CDD" id="cd06602">
    <property type="entry name" value="GH31_MGAM_SI_GAA"/>
    <property type="match status" value="1"/>
</dbReference>
<dbReference type="Proteomes" id="UP001465755">
    <property type="component" value="Unassembled WGS sequence"/>
</dbReference>
<gene>
    <name evidence="14" type="ORF">WJX73_006346</name>
</gene>
<comment type="caution">
    <text evidence="14">The sequence shown here is derived from an EMBL/GenBank/DDBJ whole genome shotgun (WGS) entry which is preliminary data.</text>
</comment>
<evidence type="ECO:0000256" key="9">
    <source>
        <dbReference type="RuleBase" id="RU361185"/>
    </source>
</evidence>
<dbReference type="PANTHER" id="PTHR22762:SF133">
    <property type="entry name" value="P-TYPE DOMAIN-CONTAINING PROTEIN"/>
    <property type="match status" value="1"/>
</dbReference>
<evidence type="ECO:0000256" key="6">
    <source>
        <dbReference type="ARBA" id="ARBA00023180"/>
    </source>
</evidence>
<dbReference type="SUPFAM" id="SSF51445">
    <property type="entry name" value="(Trans)glycosidases"/>
    <property type="match status" value="1"/>
</dbReference>
<feature type="domain" description="Glycoside hydrolase family 31 N-terminal" evidence="12">
    <location>
        <begin position="139"/>
        <end position="221"/>
    </location>
</feature>
<evidence type="ECO:0000256" key="2">
    <source>
        <dbReference type="ARBA" id="ARBA00007806"/>
    </source>
</evidence>
<dbReference type="InterPro" id="IPR017853">
    <property type="entry name" value="GH"/>
</dbReference>
<dbReference type="SUPFAM" id="SSF74650">
    <property type="entry name" value="Galactose mutarotase-like"/>
    <property type="match status" value="1"/>
</dbReference>
<feature type="signal peptide" evidence="10">
    <location>
        <begin position="1"/>
        <end position="18"/>
    </location>
</feature>
<dbReference type="Gene3D" id="2.60.40.1760">
    <property type="entry name" value="glycosyl hydrolase (family 31)"/>
    <property type="match status" value="1"/>
</dbReference>
<evidence type="ECO:0000256" key="8">
    <source>
        <dbReference type="ARBA" id="ARBA00041343"/>
    </source>
</evidence>
<feature type="domain" description="Glycoside hydrolase family 31 TIM barrel" evidence="11">
    <location>
        <begin position="438"/>
        <end position="557"/>
    </location>
</feature>
<protein>
    <recommendedName>
        <fullName evidence="3">alpha-glucosidase</fullName>
        <ecNumber evidence="3">3.2.1.20</ecNumber>
    </recommendedName>
    <alternativeName>
        <fullName evidence="8">Maltase</fullName>
    </alternativeName>
</protein>
<sequence length="832" mass="92229">MHWLTVHLILTLITYSLSGQATAQSRYDLVNAAESGDSLRGTLVSRSTASPELGPDLLYLKLDAIGRGSDTIHIKITDPSSTRWEVPLTLYPSSNNHKGGGAANATLKLEWAPSPFSISAKREEEKEKSGPPLFSTLGHELIFKDQYLQLTTSVPEDAVIYGLGERTSSSGLPLLRNMSYTMWNRDRPSLFPDENLYGSHPFIMIVQPDGSTHGILLFSSNAMDVNVSHDAVQYRVVGGMLDVYCFAGPTPDLVMEQYTRVIGRPTVPPFWSLGFHQCKYGYKSLAEVAAVVENYTAAEIPLEAIWTDIDYMSGFRDFTFNEDRWPQKPFKEWVQKLHDSNIAWVPIVDPGIMVDPEYDAYNKGLAADIFIKEGSGEPYKGQVWPGPTHWPDFIHPDTQDYWQQQLEAFHDLAAFDGLWIDMNEASNFIEDPIAPSDGKRPFALTRSTFLGSGQYVSHWTGDNAATWNDLRWSVSSILSSGLHGIPHVGADICGFTGFTTEELCNRWILLGAFYPFARDHSDFNWGYQELYRWPSVQEAGKKALGLRYRLLPHMYTAFQRAHEQGTPVARPLFYHWPADEHAHKAHGQFLLGHDILITPVLTEGATNVTGYFPQGVWHALWNGSADIDASKGGKHQTLNTPLGETNVHVRGGSVLSMQEAALTTAAVRASPLSLLVALPSLEELQALEGRHMHQAQLIAEGSLYVDDGVTLEDKWHMLHFAAYQVESAEGISGFLQIRGPAEQGNRGCSEVNHTLASVQVRGWQHPVSLVQVHAHQPPLAEHQVLTRAVELPSPRALQWQHQGSDLTVSGIDAHLSCSSSVSVEWGSGTAYA</sequence>
<evidence type="ECO:0000256" key="3">
    <source>
        <dbReference type="ARBA" id="ARBA00012741"/>
    </source>
</evidence>